<dbReference type="PANTHER" id="PTHR46118:SF4">
    <property type="entry name" value="PROTEIN ABHD11"/>
    <property type="match status" value="1"/>
</dbReference>
<dbReference type="GO" id="GO:0016787">
    <property type="term" value="F:hydrolase activity"/>
    <property type="evidence" value="ECO:0007669"/>
    <property type="project" value="UniProtKB-KW"/>
</dbReference>
<dbReference type="Gene3D" id="3.40.50.1820">
    <property type="entry name" value="alpha/beta hydrolase"/>
    <property type="match status" value="1"/>
</dbReference>
<evidence type="ECO:0000256" key="1">
    <source>
        <dbReference type="ARBA" id="ARBA00022801"/>
    </source>
</evidence>
<dbReference type="Proteomes" id="UP000239522">
    <property type="component" value="Unassembled WGS sequence"/>
</dbReference>
<protein>
    <submittedName>
        <fullName evidence="3">Alpha/beta hydrolase</fullName>
    </submittedName>
</protein>
<reference evidence="3 4" key="1">
    <citation type="submission" date="2016-11" db="EMBL/GenBank/DDBJ databases">
        <title>Trade-off between light-utilization and light-protection in marine flavobacteria.</title>
        <authorList>
            <person name="Kumagai Y."/>
        </authorList>
    </citation>
    <scope>NUCLEOTIDE SEQUENCE [LARGE SCALE GENOMIC DNA]</scope>
    <source>
        <strain evidence="3 4">ATCC 700397</strain>
    </source>
</reference>
<evidence type="ECO:0000313" key="3">
    <source>
        <dbReference type="EMBL" id="PQB08720.1"/>
    </source>
</evidence>
<accession>A0A2S7L1F6</accession>
<comment type="caution">
    <text evidence="3">The sequence shown here is derived from an EMBL/GenBank/DDBJ whole genome shotgun (WGS) entry which is preliminary data.</text>
</comment>
<keyword evidence="4" id="KW-1185">Reference proteome</keyword>
<dbReference type="SUPFAM" id="SSF53474">
    <property type="entry name" value="alpha/beta-Hydrolases"/>
    <property type="match status" value="1"/>
</dbReference>
<sequence>MSKNPILHSIIQGEGFPLLILHGYFGASDNWKTLGNQFADDFQVHLIDQRNHGRSFHSDEFNYEALVGDLYDYIQYHQLGKIYLIGHSMGGKTAMLFAVTYPDLVDKLIIVDISPKEYQPHHNTILAGLNSVDFAIHTSRNLVEAQLADYIPEIGVRQFLMKNLYWKEKGQLDFRFNLQSLTENNFEVGKPLPVGLTFKNPALFLKGEKSGYIILSEQIIIDNYFSNNKVVEISNAGHWLHAENPKDFYKEVCVFLK</sequence>
<dbReference type="InterPro" id="IPR029058">
    <property type="entry name" value="AB_hydrolase_fold"/>
</dbReference>
<dbReference type="EMBL" id="MQUA01000013">
    <property type="protein sequence ID" value="PQB08720.1"/>
    <property type="molecule type" value="Genomic_DNA"/>
</dbReference>
<feature type="domain" description="AB hydrolase-1" evidence="2">
    <location>
        <begin position="17"/>
        <end position="115"/>
    </location>
</feature>
<keyword evidence="1 3" id="KW-0378">Hydrolase</keyword>
<dbReference type="PRINTS" id="PR00111">
    <property type="entry name" value="ABHYDROLASE"/>
</dbReference>
<proteinExistence type="predicted"/>
<evidence type="ECO:0000259" key="2">
    <source>
        <dbReference type="Pfam" id="PF00561"/>
    </source>
</evidence>
<organism evidence="3 4">
    <name type="scientific">Polaribacter filamentus</name>
    <dbReference type="NCBI Taxonomy" id="53483"/>
    <lineage>
        <taxon>Bacteria</taxon>
        <taxon>Pseudomonadati</taxon>
        <taxon>Bacteroidota</taxon>
        <taxon>Flavobacteriia</taxon>
        <taxon>Flavobacteriales</taxon>
        <taxon>Flavobacteriaceae</taxon>
    </lineage>
</organism>
<dbReference type="PANTHER" id="PTHR46118">
    <property type="entry name" value="PROTEIN ABHD11"/>
    <property type="match status" value="1"/>
</dbReference>
<evidence type="ECO:0000313" key="4">
    <source>
        <dbReference type="Proteomes" id="UP000239522"/>
    </source>
</evidence>
<dbReference type="Pfam" id="PF00561">
    <property type="entry name" value="Abhydrolase_1"/>
    <property type="match status" value="1"/>
</dbReference>
<dbReference type="AlphaFoldDB" id="A0A2S7L1F6"/>
<name>A0A2S7L1F6_9FLAO</name>
<dbReference type="OrthoDB" id="9808398at2"/>
<gene>
    <name evidence="3" type="ORF">BST83_14480</name>
</gene>
<dbReference type="InterPro" id="IPR000073">
    <property type="entry name" value="AB_hydrolase_1"/>
</dbReference>
<dbReference type="RefSeq" id="WP_104810887.1">
    <property type="nucleotide sequence ID" value="NZ_MQUA01000013.1"/>
</dbReference>